<dbReference type="AlphaFoldDB" id="A0A9J5YIM9"/>
<evidence type="ECO:0000256" key="1">
    <source>
        <dbReference type="SAM" id="Phobius"/>
    </source>
</evidence>
<organism evidence="2 3">
    <name type="scientific">Solanum commersonii</name>
    <name type="common">Commerson's wild potato</name>
    <name type="synonym">Commerson's nightshade</name>
    <dbReference type="NCBI Taxonomy" id="4109"/>
    <lineage>
        <taxon>Eukaryota</taxon>
        <taxon>Viridiplantae</taxon>
        <taxon>Streptophyta</taxon>
        <taxon>Embryophyta</taxon>
        <taxon>Tracheophyta</taxon>
        <taxon>Spermatophyta</taxon>
        <taxon>Magnoliopsida</taxon>
        <taxon>eudicotyledons</taxon>
        <taxon>Gunneridae</taxon>
        <taxon>Pentapetalae</taxon>
        <taxon>asterids</taxon>
        <taxon>lamiids</taxon>
        <taxon>Solanales</taxon>
        <taxon>Solanaceae</taxon>
        <taxon>Solanoideae</taxon>
        <taxon>Solaneae</taxon>
        <taxon>Solanum</taxon>
    </lineage>
</organism>
<accession>A0A9J5YIM9</accession>
<proteinExistence type="predicted"/>
<dbReference type="Proteomes" id="UP000824120">
    <property type="component" value="Chromosome 6"/>
</dbReference>
<name>A0A9J5YIM9_SOLCO</name>
<keyword evidence="1" id="KW-1133">Transmembrane helix</keyword>
<feature type="transmembrane region" description="Helical" evidence="1">
    <location>
        <begin position="25"/>
        <end position="44"/>
    </location>
</feature>
<dbReference type="EMBL" id="JACXVP010000006">
    <property type="protein sequence ID" value="KAG5599496.1"/>
    <property type="molecule type" value="Genomic_DNA"/>
</dbReference>
<feature type="non-terminal residue" evidence="2">
    <location>
        <position position="64"/>
    </location>
</feature>
<reference evidence="2 3" key="1">
    <citation type="submission" date="2020-09" db="EMBL/GenBank/DDBJ databases">
        <title>De no assembly of potato wild relative species, Solanum commersonii.</title>
        <authorList>
            <person name="Cho K."/>
        </authorList>
    </citation>
    <scope>NUCLEOTIDE SEQUENCE [LARGE SCALE GENOMIC DNA]</scope>
    <source>
        <strain evidence="2">LZ3.2</strain>
        <tissue evidence="2">Leaf</tissue>
    </source>
</reference>
<keyword evidence="3" id="KW-1185">Reference proteome</keyword>
<comment type="caution">
    <text evidence="2">The sequence shown here is derived from an EMBL/GenBank/DDBJ whole genome shotgun (WGS) entry which is preliminary data.</text>
</comment>
<protein>
    <submittedName>
        <fullName evidence="2">Uncharacterized protein</fullName>
    </submittedName>
</protein>
<keyword evidence="1" id="KW-0472">Membrane</keyword>
<sequence>EIQASGGTTGQVLVDFLNLLKHLPLLKFPSLILFIMMILLSGMLTRMDNLVVNLLGILLGKKAM</sequence>
<gene>
    <name evidence="2" type="ORF">H5410_030866</name>
</gene>
<evidence type="ECO:0000313" key="2">
    <source>
        <dbReference type="EMBL" id="KAG5599496.1"/>
    </source>
</evidence>
<keyword evidence="1" id="KW-0812">Transmembrane</keyword>
<evidence type="ECO:0000313" key="3">
    <source>
        <dbReference type="Proteomes" id="UP000824120"/>
    </source>
</evidence>